<dbReference type="Proteomes" id="UP001431963">
    <property type="component" value="Unassembled WGS sequence"/>
</dbReference>
<accession>A0ABU8BS85</accession>
<dbReference type="EMBL" id="JBALHR010000001">
    <property type="protein sequence ID" value="MEH7826959.1"/>
    <property type="molecule type" value="Genomic_DNA"/>
</dbReference>
<organism evidence="1 2">
    <name type="scientific">Gemmobacter denitrificans</name>
    <dbReference type="NCBI Taxonomy" id="3123040"/>
    <lineage>
        <taxon>Bacteria</taxon>
        <taxon>Pseudomonadati</taxon>
        <taxon>Pseudomonadota</taxon>
        <taxon>Alphaproteobacteria</taxon>
        <taxon>Rhodobacterales</taxon>
        <taxon>Paracoccaceae</taxon>
        <taxon>Gemmobacter</taxon>
    </lineage>
</organism>
<proteinExistence type="predicted"/>
<evidence type="ECO:0000313" key="2">
    <source>
        <dbReference type="Proteomes" id="UP001431963"/>
    </source>
</evidence>
<protein>
    <recommendedName>
        <fullName evidence="3">DDE family transposase</fullName>
    </recommendedName>
</protein>
<gene>
    <name evidence="1" type="ORF">V6590_02240</name>
</gene>
<evidence type="ECO:0000313" key="1">
    <source>
        <dbReference type="EMBL" id="MEH7826959.1"/>
    </source>
</evidence>
<comment type="caution">
    <text evidence="1">The sequence shown here is derived from an EMBL/GenBank/DDBJ whole genome shotgun (WGS) entry which is preliminary data.</text>
</comment>
<dbReference type="RefSeq" id="WP_335418883.1">
    <property type="nucleotide sequence ID" value="NZ_JBALHR010000001.1"/>
</dbReference>
<keyword evidence="2" id="KW-1185">Reference proteome</keyword>
<name>A0ABU8BS85_9RHOB</name>
<evidence type="ECO:0008006" key="3">
    <source>
        <dbReference type="Google" id="ProtNLM"/>
    </source>
</evidence>
<sequence length="101" mass="11267">MIWNWQIAGDAGFPAGDFSGKAVRPRGKSRKGIAGSPKNDQIIFRFLAKGCRQLFLIFPRPDRALGHLAPFHVPGHVPKILQKYVKCRDLQSQARNRGDDG</sequence>
<reference evidence="1" key="1">
    <citation type="submission" date="2024-02" db="EMBL/GenBank/DDBJ databases">
        <title>Genome sequences of strain Gemmobacter sp. JM10B15.</title>
        <authorList>
            <person name="Zhang M."/>
        </authorList>
    </citation>
    <scope>NUCLEOTIDE SEQUENCE</scope>
    <source>
        <strain evidence="1">JM10B15</strain>
    </source>
</reference>